<accession>I0KAR2</accession>
<dbReference type="STRING" id="1166018.FAES_3206"/>
<name>I0KAR2_9BACT</name>
<evidence type="ECO:0000313" key="1">
    <source>
        <dbReference type="EMBL" id="CCH01215.1"/>
    </source>
</evidence>
<keyword evidence="2" id="KW-1185">Reference proteome</keyword>
<sequence>MRIERLLFLYADDLKGSNERLYERVVLEAVCRAVSRAAGRPCRQRLTLQPVTFDEVYACIPLSPGTPTHPDYAKVLSPGNVLRWLQELREAGWVRIDRFEHQDIRLTDALFRQIAWATYEHKSGGLSHPLGSPTQFVFCRSAQRAAMIHQVRQARANRQQQPQPQFAL</sequence>
<gene>
    <name evidence="1" type="ORF">FAES_3206</name>
</gene>
<dbReference type="EMBL" id="HE796683">
    <property type="protein sequence ID" value="CCH01215.1"/>
    <property type="molecule type" value="Genomic_DNA"/>
</dbReference>
<protein>
    <submittedName>
        <fullName evidence="1">Uncharacterized protein</fullName>
    </submittedName>
</protein>
<reference evidence="1 2" key="1">
    <citation type="journal article" date="2012" name="J. Bacteriol.">
        <title>Genome Sequence of Fibrella aestuarina BUZ 2T, a Filamentous Marine Bacterium.</title>
        <authorList>
            <person name="Filippini M."/>
            <person name="Qi W."/>
            <person name="Blom J."/>
            <person name="Goesmann A."/>
            <person name="Smits T.H."/>
            <person name="Bagheri H.C."/>
        </authorList>
    </citation>
    <scope>NUCLEOTIDE SEQUENCE [LARGE SCALE GENOMIC DNA]</scope>
    <source>
        <strain evidence="2">BUZ 2T</strain>
    </source>
</reference>
<dbReference type="RefSeq" id="WP_015332314.1">
    <property type="nucleotide sequence ID" value="NC_020054.1"/>
</dbReference>
<dbReference type="Proteomes" id="UP000011058">
    <property type="component" value="Chromosome"/>
</dbReference>
<organism evidence="1 2">
    <name type="scientific">Fibrella aestuarina BUZ 2</name>
    <dbReference type="NCBI Taxonomy" id="1166018"/>
    <lineage>
        <taxon>Bacteria</taxon>
        <taxon>Pseudomonadati</taxon>
        <taxon>Bacteroidota</taxon>
        <taxon>Cytophagia</taxon>
        <taxon>Cytophagales</taxon>
        <taxon>Spirosomataceae</taxon>
        <taxon>Fibrella</taxon>
    </lineage>
</organism>
<dbReference type="KEGG" id="fae:FAES_3206"/>
<dbReference type="AlphaFoldDB" id="I0KAR2"/>
<proteinExistence type="predicted"/>
<dbReference type="HOGENOM" id="CLU_1584020_0_0_10"/>
<evidence type="ECO:0000313" key="2">
    <source>
        <dbReference type="Proteomes" id="UP000011058"/>
    </source>
</evidence>